<dbReference type="GO" id="GO:0015171">
    <property type="term" value="F:amino acid transmembrane transporter activity"/>
    <property type="evidence" value="ECO:0007669"/>
    <property type="project" value="TreeGrafter"/>
</dbReference>
<dbReference type="GO" id="GO:0005886">
    <property type="term" value="C:plasma membrane"/>
    <property type="evidence" value="ECO:0007669"/>
    <property type="project" value="UniProtKB-SubCell"/>
</dbReference>
<dbReference type="AlphaFoldDB" id="A0A2T3JJW4"/>
<evidence type="ECO:0000256" key="3">
    <source>
        <dbReference type="ARBA" id="ARBA00022692"/>
    </source>
</evidence>
<dbReference type="PANTHER" id="PTHR30086:SF20">
    <property type="entry name" value="ARGININE EXPORTER PROTEIN ARGO-RELATED"/>
    <property type="match status" value="1"/>
</dbReference>
<dbReference type="InterPro" id="IPR001123">
    <property type="entry name" value="LeuE-type"/>
</dbReference>
<dbReference type="Proteomes" id="UP000240987">
    <property type="component" value="Unassembled WGS sequence"/>
</dbReference>
<dbReference type="OrthoDB" id="9812084at2"/>
<feature type="transmembrane region" description="Helical" evidence="6">
    <location>
        <begin position="74"/>
        <end position="92"/>
    </location>
</feature>
<keyword evidence="2" id="KW-1003">Cell membrane</keyword>
<dbReference type="GO" id="GO:0033228">
    <property type="term" value="P:cysteine export across plasma membrane"/>
    <property type="evidence" value="ECO:0007669"/>
    <property type="project" value="TreeGrafter"/>
</dbReference>
<organism evidence="7 8">
    <name type="scientific">Photobacterium frigidiphilum</name>
    <dbReference type="NCBI Taxonomy" id="264736"/>
    <lineage>
        <taxon>Bacteria</taxon>
        <taxon>Pseudomonadati</taxon>
        <taxon>Pseudomonadota</taxon>
        <taxon>Gammaproteobacteria</taxon>
        <taxon>Vibrionales</taxon>
        <taxon>Vibrionaceae</taxon>
        <taxon>Photobacterium</taxon>
    </lineage>
</organism>
<name>A0A2T3JJW4_9GAMM</name>
<dbReference type="RefSeq" id="WP_107242476.1">
    <property type="nucleotide sequence ID" value="NZ_PYMJ01000007.1"/>
</dbReference>
<feature type="transmembrane region" description="Helical" evidence="6">
    <location>
        <begin position="141"/>
        <end position="162"/>
    </location>
</feature>
<reference evidence="7 8" key="1">
    <citation type="submission" date="2018-01" db="EMBL/GenBank/DDBJ databases">
        <title>Whole genome sequencing of Histamine producing bacteria.</title>
        <authorList>
            <person name="Butler K."/>
        </authorList>
    </citation>
    <scope>NUCLEOTIDE SEQUENCE [LARGE SCALE GENOMIC DNA]</scope>
    <source>
        <strain evidence="7 8">JCM 12947</strain>
    </source>
</reference>
<keyword evidence="3 6" id="KW-0812">Transmembrane</keyword>
<keyword evidence="5 6" id="KW-0472">Membrane</keyword>
<accession>A0A2T3JJW4</accession>
<dbReference type="Pfam" id="PF01810">
    <property type="entry name" value="LysE"/>
    <property type="match status" value="1"/>
</dbReference>
<keyword evidence="8" id="KW-1185">Reference proteome</keyword>
<evidence type="ECO:0000256" key="5">
    <source>
        <dbReference type="ARBA" id="ARBA00023136"/>
    </source>
</evidence>
<evidence type="ECO:0000313" key="7">
    <source>
        <dbReference type="EMBL" id="PSU49200.1"/>
    </source>
</evidence>
<evidence type="ECO:0000256" key="6">
    <source>
        <dbReference type="SAM" id="Phobius"/>
    </source>
</evidence>
<comment type="caution">
    <text evidence="7">The sequence shown here is derived from an EMBL/GenBank/DDBJ whole genome shotgun (WGS) entry which is preliminary data.</text>
</comment>
<gene>
    <name evidence="7" type="ORF">C9J12_09455</name>
</gene>
<evidence type="ECO:0000256" key="1">
    <source>
        <dbReference type="ARBA" id="ARBA00004651"/>
    </source>
</evidence>
<evidence type="ECO:0000256" key="4">
    <source>
        <dbReference type="ARBA" id="ARBA00022989"/>
    </source>
</evidence>
<keyword evidence="4 6" id="KW-1133">Transmembrane helix</keyword>
<feature type="transmembrane region" description="Helical" evidence="6">
    <location>
        <begin position="39"/>
        <end position="62"/>
    </location>
</feature>
<dbReference type="PANTHER" id="PTHR30086">
    <property type="entry name" value="ARGININE EXPORTER PROTEIN ARGO"/>
    <property type="match status" value="1"/>
</dbReference>
<sequence>METQQIIALVTFAFVSTITPGPNNIMLMTSGANVGFTRTLPHILGIVFGFNLMIVAVGFGLVEIFNYYPMAHSVLQVGCIGYLLYLAIKIAVSRSDYNKSAGYKPLNFVAAANFQWVNPKAWSMALSAISIYNISGQWQEVIIISLIFAIINIPAASAWAVTGQKFQSILTSQTSVKYFNYGMAALLLISAVMMI</sequence>
<feature type="transmembrane region" description="Helical" evidence="6">
    <location>
        <begin position="6"/>
        <end position="27"/>
    </location>
</feature>
<evidence type="ECO:0000256" key="2">
    <source>
        <dbReference type="ARBA" id="ARBA00022475"/>
    </source>
</evidence>
<protein>
    <submittedName>
        <fullName evidence="7">Lysine transporter LysE</fullName>
    </submittedName>
</protein>
<feature type="transmembrane region" description="Helical" evidence="6">
    <location>
        <begin position="178"/>
        <end position="194"/>
    </location>
</feature>
<dbReference type="EMBL" id="PYMJ01000007">
    <property type="protein sequence ID" value="PSU49200.1"/>
    <property type="molecule type" value="Genomic_DNA"/>
</dbReference>
<evidence type="ECO:0000313" key="8">
    <source>
        <dbReference type="Proteomes" id="UP000240987"/>
    </source>
</evidence>
<proteinExistence type="predicted"/>
<comment type="subcellular location">
    <subcellularLocation>
        <location evidence="1">Cell membrane</location>
        <topology evidence="1">Multi-pass membrane protein</topology>
    </subcellularLocation>
</comment>